<evidence type="ECO:0008006" key="3">
    <source>
        <dbReference type="Google" id="ProtNLM"/>
    </source>
</evidence>
<dbReference type="PANTHER" id="PTHR36451">
    <property type="entry name" value="PAPS-DEPENDENT SULFOTRANSFERASE STF3"/>
    <property type="match status" value="1"/>
</dbReference>
<accession>A0A7W7EX66</accession>
<evidence type="ECO:0000313" key="2">
    <source>
        <dbReference type="Proteomes" id="UP000538566"/>
    </source>
</evidence>
<protein>
    <recommendedName>
        <fullName evidence="3">Sulfotransferase family protein</fullName>
    </recommendedName>
</protein>
<gene>
    <name evidence="1" type="ORF">GGR37_003325</name>
</gene>
<dbReference type="InterPro" id="IPR027417">
    <property type="entry name" value="P-loop_NTPase"/>
</dbReference>
<keyword evidence="2" id="KW-1185">Reference proteome</keyword>
<dbReference type="Gene3D" id="3.40.50.300">
    <property type="entry name" value="P-loop containing nucleotide triphosphate hydrolases"/>
    <property type="match status" value="1"/>
</dbReference>
<dbReference type="EMBL" id="JACHOA010000006">
    <property type="protein sequence ID" value="MBB4615035.1"/>
    <property type="molecule type" value="Genomic_DNA"/>
</dbReference>
<evidence type="ECO:0000313" key="1">
    <source>
        <dbReference type="EMBL" id="MBB4615035.1"/>
    </source>
</evidence>
<dbReference type="PANTHER" id="PTHR36451:SF1">
    <property type="entry name" value="OMEGA-HYDROXY-BETA-DIHYDROMENAQUINONE-9 SULFOTRANSFERASE STF3"/>
    <property type="match status" value="1"/>
</dbReference>
<comment type="caution">
    <text evidence="1">The sequence shown here is derived from an EMBL/GenBank/DDBJ whole genome shotgun (WGS) entry which is preliminary data.</text>
</comment>
<dbReference type="Pfam" id="PF13469">
    <property type="entry name" value="Sulfotransfer_3"/>
    <property type="match status" value="1"/>
</dbReference>
<proteinExistence type="predicted"/>
<reference evidence="1 2" key="1">
    <citation type="submission" date="2020-08" db="EMBL/GenBank/DDBJ databases">
        <title>Genomic Encyclopedia of Type Strains, Phase IV (KMG-IV): sequencing the most valuable type-strain genomes for metagenomic binning, comparative biology and taxonomic classification.</title>
        <authorList>
            <person name="Goeker M."/>
        </authorList>
    </citation>
    <scope>NUCLEOTIDE SEQUENCE [LARGE SCALE GENOMIC DNA]</scope>
    <source>
        <strain evidence="1 2">DSM 17507</strain>
    </source>
</reference>
<sequence>MSEVSLVGATREQMCEQAARRTGLDDFGDSDFHAGLDLLLADLKEAGLSAQGMVAARENVLGHLAGRLRSVEGFKQHPEAMKRPIVRPLIVCGIVRSGTTALHKLLSMDPQFQGVERWLCSAPQPRPPRAEWAANPDFQQAKASLDAMLAQAPEMLEDHGMAVDTVEESLDLLAQSFRSNMFCSQFVIPNYDRWYRAQDDTPSYLRLADNLRLVGAHDPHRTWLLKNPTDTFSLQEVLNVFPDAMIVQTHRDPLQAIPSVVNLIGSAHRIFRGEQADIQGVFAREEEFWQQAMSRADAVKDAHPGRVLDVQFNDFVKDQIGFVRKIYDQFGLVLSEEAETAMLGWLAANPRRSSTMQRFTPEDYGHSSDALKERYSTYRARYGY</sequence>
<name>A0A7W7EX66_9SPHN</name>
<organism evidence="1 2">
    <name type="scientific">Novosphingobium taihuense</name>
    <dbReference type="NCBI Taxonomy" id="260085"/>
    <lineage>
        <taxon>Bacteria</taxon>
        <taxon>Pseudomonadati</taxon>
        <taxon>Pseudomonadota</taxon>
        <taxon>Alphaproteobacteria</taxon>
        <taxon>Sphingomonadales</taxon>
        <taxon>Sphingomonadaceae</taxon>
        <taxon>Novosphingobium</taxon>
    </lineage>
</organism>
<dbReference type="AlphaFoldDB" id="A0A7W7EX66"/>
<dbReference type="SUPFAM" id="SSF52540">
    <property type="entry name" value="P-loop containing nucleoside triphosphate hydrolases"/>
    <property type="match status" value="1"/>
</dbReference>
<dbReference type="Proteomes" id="UP000538566">
    <property type="component" value="Unassembled WGS sequence"/>
</dbReference>
<dbReference type="RefSeq" id="WP_338112222.1">
    <property type="nucleotide sequence ID" value="NZ_JACHOA010000006.1"/>
</dbReference>
<dbReference type="InterPro" id="IPR052736">
    <property type="entry name" value="Stf3_sulfotransferase"/>
</dbReference>